<evidence type="ECO:0000313" key="3">
    <source>
        <dbReference type="Proteomes" id="UP000183287"/>
    </source>
</evidence>
<name>A0A1I4QWV4_9PROT</name>
<dbReference type="Proteomes" id="UP000183287">
    <property type="component" value="Unassembled WGS sequence"/>
</dbReference>
<accession>A0A1I4QWV4</accession>
<gene>
    <name evidence="2" type="ORF">SAMN05421863_10297</name>
</gene>
<dbReference type="SUPFAM" id="SSF56281">
    <property type="entry name" value="Metallo-hydrolase/oxidoreductase"/>
    <property type="match status" value="1"/>
</dbReference>
<dbReference type="EMBL" id="FOUB01000029">
    <property type="protein sequence ID" value="SFM44572.1"/>
    <property type="molecule type" value="Genomic_DNA"/>
</dbReference>
<dbReference type="PANTHER" id="PTHR43546">
    <property type="entry name" value="UPF0173 METAL-DEPENDENT HYDROLASE MJ1163-RELATED"/>
    <property type="match status" value="1"/>
</dbReference>
<dbReference type="InterPro" id="IPR050114">
    <property type="entry name" value="UPF0173_UPF0282_UlaG_hydrolase"/>
</dbReference>
<evidence type="ECO:0008006" key="4">
    <source>
        <dbReference type="Google" id="ProtNLM"/>
    </source>
</evidence>
<dbReference type="OrthoDB" id="9803916at2"/>
<dbReference type="GO" id="GO:0016787">
    <property type="term" value="F:hydrolase activity"/>
    <property type="evidence" value="ECO:0007669"/>
    <property type="project" value="UniProtKB-KW"/>
</dbReference>
<proteinExistence type="predicted"/>
<keyword evidence="1" id="KW-0378">Hydrolase</keyword>
<sequence>MKFKQIRNAPLNIKYGGKKFLIDPWLAEKGAIPGFGGTINDHVRNPTADLRVPLSEIVNVDAVILTHVHPDRWDDTAKNAIPKDIPFFVQHEVDAQRSA</sequence>
<dbReference type="InterPro" id="IPR036866">
    <property type="entry name" value="RibonucZ/Hydroxyglut_hydro"/>
</dbReference>
<dbReference type="RefSeq" id="WP_074905694.1">
    <property type="nucleotide sequence ID" value="NZ_FOUB01000029.1"/>
</dbReference>
<evidence type="ECO:0000313" key="2">
    <source>
        <dbReference type="EMBL" id="SFM44572.1"/>
    </source>
</evidence>
<organism evidence="2 3">
    <name type="scientific">Nitrosomonas communis</name>
    <dbReference type="NCBI Taxonomy" id="44574"/>
    <lineage>
        <taxon>Bacteria</taxon>
        <taxon>Pseudomonadati</taxon>
        <taxon>Pseudomonadota</taxon>
        <taxon>Betaproteobacteria</taxon>
        <taxon>Nitrosomonadales</taxon>
        <taxon>Nitrosomonadaceae</taxon>
        <taxon>Nitrosomonas</taxon>
    </lineage>
</organism>
<evidence type="ECO:0000256" key="1">
    <source>
        <dbReference type="ARBA" id="ARBA00022801"/>
    </source>
</evidence>
<keyword evidence="3" id="KW-1185">Reference proteome</keyword>
<dbReference type="PANTHER" id="PTHR43546:SF9">
    <property type="entry name" value="L-ASCORBATE-6-PHOSPHATE LACTONASE ULAG-RELATED"/>
    <property type="match status" value="1"/>
</dbReference>
<dbReference type="AlphaFoldDB" id="A0A1I4QWV4"/>
<protein>
    <recommendedName>
        <fullName evidence="4">Beta-lactamase superfamily domain-containing protein</fullName>
    </recommendedName>
</protein>
<dbReference type="Gene3D" id="3.60.15.10">
    <property type="entry name" value="Ribonuclease Z/Hydroxyacylglutathione hydrolase-like"/>
    <property type="match status" value="1"/>
</dbReference>
<reference evidence="3" key="1">
    <citation type="submission" date="2016-10" db="EMBL/GenBank/DDBJ databases">
        <authorList>
            <person name="Varghese N."/>
            <person name="Submissions S."/>
        </authorList>
    </citation>
    <scope>NUCLEOTIDE SEQUENCE [LARGE SCALE GENOMIC DNA]</scope>
    <source>
        <strain evidence="3">Nm44</strain>
    </source>
</reference>